<dbReference type="EMBL" id="CP097504">
    <property type="protein sequence ID" value="URD86090.1"/>
    <property type="molecule type" value="Genomic_DNA"/>
</dbReference>
<organism evidence="1 2">
    <name type="scientific">Musa troglodytarum</name>
    <name type="common">fe'i banana</name>
    <dbReference type="NCBI Taxonomy" id="320322"/>
    <lineage>
        <taxon>Eukaryota</taxon>
        <taxon>Viridiplantae</taxon>
        <taxon>Streptophyta</taxon>
        <taxon>Embryophyta</taxon>
        <taxon>Tracheophyta</taxon>
        <taxon>Spermatophyta</taxon>
        <taxon>Magnoliopsida</taxon>
        <taxon>Liliopsida</taxon>
        <taxon>Zingiberales</taxon>
        <taxon>Musaceae</taxon>
        <taxon>Musa</taxon>
    </lineage>
</organism>
<name>A0A9E7F092_9LILI</name>
<dbReference type="OrthoDB" id="686813at2759"/>
<evidence type="ECO:0000313" key="1">
    <source>
        <dbReference type="EMBL" id="URD86090.1"/>
    </source>
</evidence>
<accession>A0A9E7F092</accession>
<reference evidence="1" key="1">
    <citation type="submission" date="2022-05" db="EMBL/GenBank/DDBJ databases">
        <title>The Musa troglodytarum L. genome provides insights into the mechanism of non-climacteric behaviour and enrichment of carotenoids.</title>
        <authorList>
            <person name="Wang J."/>
        </authorList>
    </citation>
    <scope>NUCLEOTIDE SEQUENCE</scope>
    <source>
        <tissue evidence="1">Leaf</tissue>
    </source>
</reference>
<sequence length="175" mass="19651">MSVCNWRLESTRDPDSLKIAAGNVPQIRSNSGRTKWKSLSREQQRVDKEYDAVLVPSRGECMGDFDDPDWAIGWLEPHASEFQSESETENSFAVLVPCYTRGCYAQIDCSKKHVLGTIGLDNDDHSGKRGIDFISILLHLLSSSTCPRGFHLAHVDTTVQDSSYHYGSYAMFMLL</sequence>
<dbReference type="AlphaFoldDB" id="A0A9E7F092"/>
<evidence type="ECO:0000313" key="2">
    <source>
        <dbReference type="Proteomes" id="UP001055439"/>
    </source>
</evidence>
<dbReference type="PANTHER" id="PTHR34464:SF3">
    <property type="entry name" value="OS09G0376300 PROTEIN"/>
    <property type="match status" value="1"/>
</dbReference>
<gene>
    <name evidence="1" type="ORF">MUK42_26463</name>
</gene>
<protein>
    <submittedName>
        <fullName evidence="1">Uncharacterized protein</fullName>
    </submittedName>
</protein>
<dbReference type="PANTHER" id="PTHR34464">
    <property type="entry name" value="OS09G0376300 PROTEIN"/>
    <property type="match status" value="1"/>
</dbReference>
<keyword evidence="2" id="KW-1185">Reference proteome</keyword>
<proteinExistence type="predicted"/>
<dbReference type="Proteomes" id="UP001055439">
    <property type="component" value="Chromosome 2"/>
</dbReference>